<proteinExistence type="predicted"/>
<comment type="caution">
    <text evidence="1">The sequence shown here is derived from an EMBL/GenBank/DDBJ whole genome shotgun (WGS) entry which is preliminary data.</text>
</comment>
<accession>A0AAV4RWX8</accession>
<dbReference type="EMBL" id="BPLQ01006665">
    <property type="protein sequence ID" value="GIY24348.1"/>
    <property type="molecule type" value="Genomic_DNA"/>
</dbReference>
<name>A0AAV4RWX8_9ARAC</name>
<reference evidence="1 2" key="1">
    <citation type="submission" date="2021-06" db="EMBL/GenBank/DDBJ databases">
        <title>Caerostris darwini draft genome.</title>
        <authorList>
            <person name="Kono N."/>
            <person name="Arakawa K."/>
        </authorList>
    </citation>
    <scope>NUCLEOTIDE SEQUENCE [LARGE SCALE GENOMIC DNA]</scope>
</reference>
<evidence type="ECO:0000313" key="1">
    <source>
        <dbReference type="EMBL" id="GIY24348.1"/>
    </source>
</evidence>
<organism evidence="1 2">
    <name type="scientific">Caerostris darwini</name>
    <dbReference type="NCBI Taxonomy" id="1538125"/>
    <lineage>
        <taxon>Eukaryota</taxon>
        <taxon>Metazoa</taxon>
        <taxon>Ecdysozoa</taxon>
        <taxon>Arthropoda</taxon>
        <taxon>Chelicerata</taxon>
        <taxon>Arachnida</taxon>
        <taxon>Araneae</taxon>
        <taxon>Araneomorphae</taxon>
        <taxon>Entelegynae</taxon>
        <taxon>Araneoidea</taxon>
        <taxon>Araneidae</taxon>
        <taxon>Caerostris</taxon>
    </lineage>
</organism>
<evidence type="ECO:0000313" key="2">
    <source>
        <dbReference type="Proteomes" id="UP001054837"/>
    </source>
</evidence>
<dbReference type="AlphaFoldDB" id="A0AAV4RWX8"/>
<dbReference type="Proteomes" id="UP001054837">
    <property type="component" value="Unassembled WGS sequence"/>
</dbReference>
<gene>
    <name evidence="1" type="ORF">CDAR_242411</name>
</gene>
<keyword evidence="2" id="KW-1185">Reference proteome</keyword>
<protein>
    <submittedName>
        <fullName evidence="1">Uncharacterized protein</fullName>
    </submittedName>
</protein>
<sequence length="148" mass="17192">MNLLAGFPAPRIFSRRPSLDCALGFSPVNVGRYCSKREQLYSVRAFAHFSLLYTFLFLVEKKNECVEFFQFGTKASLSEERFSMLLQDSVEDVMIGDLTLLYLERMEKDSFFHVVRLVDSTHSFANKTIKINVLSIFTLTRFLEKHKN</sequence>